<dbReference type="Gene3D" id="1.10.10.10">
    <property type="entry name" value="Winged helix-like DNA-binding domain superfamily/Winged helix DNA-binding domain"/>
    <property type="match status" value="1"/>
</dbReference>
<dbReference type="GO" id="GO:0003700">
    <property type="term" value="F:DNA-binding transcription factor activity"/>
    <property type="evidence" value="ECO:0007669"/>
    <property type="project" value="InterPro"/>
</dbReference>
<accession>A0A8J4DNL9</accession>
<sequence>MVAFTAHDGLRARIPRLLPTLPRLQRRIVTLRFYRNLTPAQIAVDVGLSHLQVARLLRSALRQLQTALLAG</sequence>
<protein>
    <recommendedName>
        <fullName evidence="1">RNA polymerase sigma-70 region 4 domain-containing protein</fullName>
    </recommendedName>
</protein>
<dbReference type="EMBL" id="BOPF01000002">
    <property type="protein sequence ID" value="GIJ43647.1"/>
    <property type="molecule type" value="Genomic_DNA"/>
</dbReference>
<dbReference type="SUPFAM" id="SSF88659">
    <property type="entry name" value="Sigma3 and sigma4 domains of RNA polymerase sigma factors"/>
    <property type="match status" value="1"/>
</dbReference>
<proteinExistence type="predicted"/>
<dbReference type="GO" id="GO:0006352">
    <property type="term" value="P:DNA-templated transcription initiation"/>
    <property type="evidence" value="ECO:0007669"/>
    <property type="project" value="InterPro"/>
</dbReference>
<reference evidence="2" key="1">
    <citation type="submission" date="2021-01" db="EMBL/GenBank/DDBJ databases">
        <title>Whole genome shotgun sequence of Virgisporangium aliadipatigenens NBRC 105644.</title>
        <authorList>
            <person name="Komaki H."/>
            <person name="Tamura T."/>
        </authorList>
    </citation>
    <scope>NUCLEOTIDE SEQUENCE</scope>
    <source>
        <strain evidence="2">NBRC 105644</strain>
    </source>
</reference>
<comment type="caution">
    <text evidence="2">The sequence shown here is derived from an EMBL/GenBank/DDBJ whole genome shotgun (WGS) entry which is preliminary data.</text>
</comment>
<dbReference type="AlphaFoldDB" id="A0A8J4DNL9"/>
<dbReference type="Proteomes" id="UP000619260">
    <property type="component" value="Unassembled WGS sequence"/>
</dbReference>
<evidence type="ECO:0000313" key="2">
    <source>
        <dbReference type="EMBL" id="GIJ43647.1"/>
    </source>
</evidence>
<dbReference type="InterPro" id="IPR036388">
    <property type="entry name" value="WH-like_DNA-bd_sf"/>
</dbReference>
<dbReference type="InterPro" id="IPR007630">
    <property type="entry name" value="RNA_pol_sigma70_r4"/>
</dbReference>
<name>A0A8J4DNL9_9ACTN</name>
<keyword evidence="3" id="KW-1185">Reference proteome</keyword>
<feature type="domain" description="RNA polymerase sigma-70 region 4" evidence="1">
    <location>
        <begin position="18"/>
        <end position="65"/>
    </location>
</feature>
<organism evidence="2 3">
    <name type="scientific">Virgisporangium aliadipatigenens</name>
    <dbReference type="NCBI Taxonomy" id="741659"/>
    <lineage>
        <taxon>Bacteria</taxon>
        <taxon>Bacillati</taxon>
        <taxon>Actinomycetota</taxon>
        <taxon>Actinomycetes</taxon>
        <taxon>Micromonosporales</taxon>
        <taxon>Micromonosporaceae</taxon>
        <taxon>Virgisporangium</taxon>
    </lineage>
</organism>
<dbReference type="InterPro" id="IPR013324">
    <property type="entry name" value="RNA_pol_sigma_r3/r4-like"/>
</dbReference>
<evidence type="ECO:0000259" key="1">
    <source>
        <dbReference type="Pfam" id="PF04545"/>
    </source>
</evidence>
<gene>
    <name evidence="2" type="ORF">Val02_05330</name>
</gene>
<dbReference type="Pfam" id="PF04545">
    <property type="entry name" value="Sigma70_r4"/>
    <property type="match status" value="1"/>
</dbReference>
<evidence type="ECO:0000313" key="3">
    <source>
        <dbReference type="Proteomes" id="UP000619260"/>
    </source>
</evidence>
<dbReference type="RefSeq" id="WP_203897204.1">
    <property type="nucleotide sequence ID" value="NZ_BOPF01000002.1"/>
</dbReference>